<dbReference type="InterPro" id="IPR050469">
    <property type="entry name" value="Diguanylate_Cyclase"/>
</dbReference>
<dbReference type="PANTHER" id="PTHR45138:SF9">
    <property type="entry name" value="DIGUANYLATE CYCLASE DGCM-RELATED"/>
    <property type="match status" value="1"/>
</dbReference>
<dbReference type="InterPro" id="IPR029787">
    <property type="entry name" value="Nucleotide_cyclase"/>
</dbReference>
<dbReference type="GO" id="GO:0005886">
    <property type="term" value="C:plasma membrane"/>
    <property type="evidence" value="ECO:0007669"/>
    <property type="project" value="TreeGrafter"/>
</dbReference>
<dbReference type="PROSITE" id="PS50887">
    <property type="entry name" value="GGDEF"/>
    <property type="match status" value="1"/>
</dbReference>
<keyword evidence="3" id="KW-0812">Transmembrane</keyword>
<gene>
    <name evidence="5" type="ORF">GGR34_001297</name>
</gene>
<dbReference type="Proteomes" id="UP000519439">
    <property type="component" value="Unassembled WGS sequence"/>
</dbReference>
<comment type="catalytic activity">
    <reaction evidence="2">
        <text>2 GTP = 3',3'-c-di-GMP + 2 diphosphate</text>
        <dbReference type="Rhea" id="RHEA:24898"/>
        <dbReference type="ChEBI" id="CHEBI:33019"/>
        <dbReference type="ChEBI" id="CHEBI:37565"/>
        <dbReference type="ChEBI" id="CHEBI:58805"/>
        <dbReference type="EC" id="2.7.7.65"/>
    </reaction>
</comment>
<keyword evidence="3" id="KW-1133">Transmembrane helix</keyword>
<feature type="transmembrane region" description="Helical" evidence="3">
    <location>
        <begin position="6"/>
        <end position="25"/>
    </location>
</feature>
<dbReference type="Gene3D" id="3.30.70.270">
    <property type="match status" value="1"/>
</dbReference>
<dbReference type="InterPro" id="IPR000160">
    <property type="entry name" value="GGDEF_dom"/>
</dbReference>
<dbReference type="EC" id="2.7.7.65" evidence="1"/>
<evidence type="ECO:0000313" key="5">
    <source>
        <dbReference type="EMBL" id="MBB4039655.1"/>
    </source>
</evidence>
<comment type="caution">
    <text evidence="5">The sequence shown here is derived from an EMBL/GenBank/DDBJ whole genome shotgun (WGS) entry which is preliminary data.</text>
</comment>
<accession>A0A7W6IEZ0</accession>
<proteinExistence type="predicted"/>
<feature type="transmembrane region" description="Helical" evidence="3">
    <location>
        <begin position="117"/>
        <end position="137"/>
    </location>
</feature>
<dbReference type="GO" id="GO:1902201">
    <property type="term" value="P:negative regulation of bacterial-type flagellum-dependent cell motility"/>
    <property type="evidence" value="ECO:0007669"/>
    <property type="project" value="TreeGrafter"/>
</dbReference>
<dbReference type="PANTHER" id="PTHR45138">
    <property type="entry name" value="REGULATORY COMPONENTS OF SENSORY TRANSDUCTION SYSTEM"/>
    <property type="match status" value="1"/>
</dbReference>
<dbReference type="Pfam" id="PF00990">
    <property type="entry name" value="GGDEF"/>
    <property type="match status" value="1"/>
</dbReference>
<feature type="domain" description="GGDEF" evidence="4">
    <location>
        <begin position="248"/>
        <end position="375"/>
    </location>
</feature>
<dbReference type="SMART" id="SM00267">
    <property type="entry name" value="GGDEF"/>
    <property type="match status" value="1"/>
</dbReference>
<dbReference type="AlphaFoldDB" id="A0A7W6IEZ0"/>
<evidence type="ECO:0000259" key="4">
    <source>
        <dbReference type="PROSITE" id="PS50887"/>
    </source>
</evidence>
<evidence type="ECO:0000313" key="6">
    <source>
        <dbReference type="Proteomes" id="UP000519439"/>
    </source>
</evidence>
<sequence>MVLDPATLTVAFLLLSAVLGTLLILSGLQPPKMNPMIWWGSSFWLLTVSVGWANLGRGQPSYTVLLLANTLTISSYGALYVGCRIFNNRSGIFLPLLTGAIVWIAVFPFIFDSLGYRVILVSIVTGVYSALSAWELGRRREQTLTSSQRIVVLLLACLSFFSFLRALLGFSVTSVAWIDSFARRWSSELALFLVVFGPALAFMLLSMTKERLKLEYKNAALIDSLTGIANRRAFFQNASILLDRLGGKPASCLLFDLDNFKAINDRHGHDAGDRILSLFARILEEHMPKNTFGRLGGEEFAAVLAVGSQEAAVLAERIRDAFAQAGGAVLGSDQEVTVSAGCATASGATVEALLQRADRALYRAKERGRNLVVAA</sequence>
<keyword evidence="6" id="KW-1185">Reference proteome</keyword>
<dbReference type="NCBIfam" id="TIGR00254">
    <property type="entry name" value="GGDEF"/>
    <property type="match status" value="1"/>
</dbReference>
<keyword evidence="3" id="KW-0472">Membrane</keyword>
<dbReference type="FunFam" id="3.30.70.270:FF:000001">
    <property type="entry name" value="Diguanylate cyclase domain protein"/>
    <property type="match status" value="1"/>
</dbReference>
<name>A0A7W6IEZ0_9HYPH</name>
<feature type="transmembrane region" description="Helical" evidence="3">
    <location>
        <begin position="61"/>
        <end position="81"/>
    </location>
</feature>
<dbReference type="GO" id="GO:0043709">
    <property type="term" value="P:cell adhesion involved in single-species biofilm formation"/>
    <property type="evidence" value="ECO:0007669"/>
    <property type="project" value="TreeGrafter"/>
</dbReference>
<feature type="transmembrane region" description="Helical" evidence="3">
    <location>
        <begin position="149"/>
        <end position="177"/>
    </location>
</feature>
<dbReference type="CDD" id="cd01949">
    <property type="entry name" value="GGDEF"/>
    <property type="match status" value="1"/>
</dbReference>
<organism evidence="5 6">
    <name type="scientific">Microvirga flocculans</name>
    <dbReference type="NCBI Taxonomy" id="217168"/>
    <lineage>
        <taxon>Bacteria</taxon>
        <taxon>Pseudomonadati</taxon>
        <taxon>Pseudomonadota</taxon>
        <taxon>Alphaproteobacteria</taxon>
        <taxon>Hyphomicrobiales</taxon>
        <taxon>Methylobacteriaceae</taxon>
        <taxon>Microvirga</taxon>
    </lineage>
</organism>
<evidence type="ECO:0000256" key="3">
    <source>
        <dbReference type="SAM" id="Phobius"/>
    </source>
</evidence>
<reference evidence="5 6" key="1">
    <citation type="submission" date="2020-08" db="EMBL/GenBank/DDBJ databases">
        <title>Genomic Encyclopedia of Type Strains, Phase IV (KMG-IV): sequencing the most valuable type-strain genomes for metagenomic binning, comparative biology and taxonomic classification.</title>
        <authorList>
            <person name="Goeker M."/>
        </authorList>
    </citation>
    <scope>NUCLEOTIDE SEQUENCE [LARGE SCALE GENOMIC DNA]</scope>
    <source>
        <strain evidence="5 6">DSM 15743</strain>
    </source>
</reference>
<dbReference type="EMBL" id="JACIDC010000003">
    <property type="protein sequence ID" value="MBB4039655.1"/>
    <property type="molecule type" value="Genomic_DNA"/>
</dbReference>
<feature type="transmembrane region" description="Helical" evidence="3">
    <location>
        <begin position="93"/>
        <end position="111"/>
    </location>
</feature>
<feature type="transmembrane region" description="Helical" evidence="3">
    <location>
        <begin position="37"/>
        <end position="55"/>
    </location>
</feature>
<dbReference type="SUPFAM" id="SSF55073">
    <property type="entry name" value="Nucleotide cyclase"/>
    <property type="match status" value="1"/>
</dbReference>
<protein>
    <recommendedName>
        <fullName evidence="1">diguanylate cyclase</fullName>
        <ecNumber evidence="1">2.7.7.65</ecNumber>
    </recommendedName>
</protein>
<dbReference type="GO" id="GO:0052621">
    <property type="term" value="F:diguanylate cyclase activity"/>
    <property type="evidence" value="ECO:0007669"/>
    <property type="project" value="UniProtKB-EC"/>
</dbReference>
<feature type="transmembrane region" description="Helical" evidence="3">
    <location>
        <begin position="189"/>
        <end position="207"/>
    </location>
</feature>
<dbReference type="RefSeq" id="WP_027317592.1">
    <property type="nucleotide sequence ID" value="NZ_JACIDC010000003.1"/>
</dbReference>
<evidence type="ECO:0000256" key="2">
    <source>
        <dbReference type="ARBA" id="ARBA00034247"/>
    </source>
</evidence>
<evidence type="ECO:0000256" key="1">
    <source>
        <dbReference type="ARBA" id="ARBA00012528"/>
    </source>
</evidence>
<dbReference type="InterPro" id="IPR043128">
    <property type="entry name" value="Rev_trsase/Diguanyl_cyclase"/>
</dbReference>